<dbReference type="FunFam" id="1.10.1070.11:FF:000002">
    <property type="entry name" value="Phosphatidylinositol 3-kinase catalytic subunit type 3"/>
    <property type="match status" value="1"/>
</dbReference>
<feature type="domain" description="PI3K/PI4K catalytic" evidence="9">
    <location>
        <begin position="110"/>
        <end position="376"/>
    </location>
</feature>
<dbReference type="PROSITE" id="PS00915">
    <property type="entry name" value="PI3_4_KINASE_1"/>
    <property type="match status" value="1"/>
</dbReference>
<dbReference type="Gene3D" id="1.10.1070.11">
    <property type="entry name" value="Phosphatidylinositol 3-/4-kinase, catalytic domain"/>
    <property type="match status" value="1"/>
</dbReference>
<accession>A0A9Q1H0W2</accession>
<dbReference type="GO" id="GO:0000407">
    <property type="term" value="C:phagophore assembly site"/>
    <property type="evidence" value="ECO:0007669"/>
    <property type="project" value="TreeGrafter"/>
</dbReference>
<dbReference type="InterPro" id="IPR011009">
    <property type="entry name" value="Kinase-like_dom_sf"/>
</dbReference>
<evidence type="ECO:0000256" key="4">
    <source>
        <dbReference type="ARBA" id="ARBA00022741"/>
    </source>
</evidence>
<name>A0A9Q1H0W2_HOLLE</name>
<evidence type="ECO:0000313" key="10">
    <source>
        <dbReference type="EMBL" id="KAJ8029128.1"/>
    </source>
</evidence>
<evidence type="ECO:0000313" key="11">
    <source>
        <dbReference type="Proteomes" id="UP001152320"/>
    </source>
</evidence>
<evidence type="ECO:0000256" key="1">
    <source>
        <dbReference type="ARBA" id="ARBA00012073"/>
    </source>
</evidence>
<dbReference type="AlphaFoldDB" id="A0A9Q1H0W2"/>
<dbReference type="CDD" id="cd00896">
    <property type="entry name" value="PI3Kc_III"/>
    <property type="match status" value="1"/>
</dbReference>
<keyword evidence="5" id="KW-0418">Kinase</keyword>
<sequence length="508" mass="57480">MVEKDDQNSISKDSQIKEMYNTVMQRFGQHLMKGIPDYLKKHSQLKRQNVLINKLVEVMRQVAKESGNRKKKIERLQALLASTEFSKQMLSNFDPIPLPIQPEIKINGLIPEKASIFKSALLPCRLVFRTTENKDYTVIAKTGDDLRQDQLILQIISLMDKLLQQENLDLKLTPYNVLATSCKTGFVQFIESTAVADVLSNEGSIQNFFRKHSPKENAAYNISPDVMDTYVKSSAGYCVITYLLGVGDRHLDNLLLTTKGNLFHVDFGYILGRDPKPFPPPMKLSKEMLEGMGGVNSEQFQDFVTLCYTSFLHLRRHANLILNLFSLMVDANVPDIALEPDKTVKKLQDKFRLDLTDEEAVQYMKNLIDVSAGAMFAAWVEQIHKLAQGEGKGEGEGSLEQAPQMLILSTLVHPIFVRVVVLLNAANDKGYTHTVLEEVKGSIARRTDGLEDFTPRKEREAYNVRIVLTGVTTSQGMIPGERYLELMNSDAVLVYLQKGYHEMKVIRF</sequence>
<dbReference type="Gene3D" id="3.30.1010.10">
    <property type="entry name" value="Phosphatidylinositol 3-kinase Catalytic Subunit, Chain A, domain 4"/>
    <property type="match status" value="1"/>
</dbReference>
<dbReference type="PROSITE" id="PS00916">
    <property type="entry name" value="PI3_4_KINASE_2"/>
    <property type="match status" value="1"/>
</dbReference>
<dbReference type="GO" id="GO:0034272">
    <property type="term" value="C:phosphatidylinositol 3-kinase complex, class III, type II"/>
    <property type="evidence" value="ECO:0007669"/>
    <property type="project" value="TreeGrafter"/>
</dbReference>
<evidence type="ECO:0000256" key="6">
    <source>
        <dbReference type="ARBA" id="ARBA00022840"/>
    </source>
</evidence>
<gene>
    <name evidence="10" type="ORF">HOLleu_28455</name>
</gene>
<keyword evidence="3" id="KW-0808">Transferase</keyword>
<dbReference type="GO" id="GO:0006897">
    <property type="term" value="P:endocytosis"/>
    <property type="evidence" value="ECO:0007669"/>
    <property type="project" value="TreeGrafter"/>
</dbReference>
<keyword evidence="4" id="KW-0547">Nucleotide-binding</keyword>
<dbReference type="Pfam" id="PF00454">
    <property type="entry name" value="PI3_PI4_kinase"/>
    <property type="match status" value="1"/>
</dbReference>
<keyword evidence="6" id="KW-0067">ATP-binding</keyword>
<dbReference type="InterPro" id="IPR015433">
    <property type="entry name" value="PI3/4_kinase"/>
</dbReference>
<dbReference type="GO" id="GO:0034271">
    <property type="term" value="C:phosphatidylinositol 3-kinase complex, class III, type I"/>
    <property type="evidence" value="ECO:0007669"/>
    <property type="project" value="TreeGrafter"/>
</dbReference>
<evidence type="ECO:0000256" key="3">
    <source>
        <dbReference type="ARBA" id="ARBA00022679"/>
    </source>
</evidence>
<dbReference type="EMBL" id="JAIZAY010000014">
    <property type="protein sequence ID" value="KAJ8029128.1"/>
    <property type="molecule type" value="Genomic_DNA"/>
</dbReference>
<dbReference type="PROSITE" id="PS50290">
    <property type="entry name" value="PI3_4_KINASE_3"/>
    <property type="match status" value="1"/>
</dbReference>
<evidence type="ECO:0000256" key="8">
    <source>
        <dbReference type="ARBA" id="ARBA00029930"/>
    </source>
</evidence>
<dbReference type="SUPFAM" id="SSF56112">
    <property type="entry name" value="Protein kinase-like (PK-like)"/>
    <property type="match status" value="1"/>
</dbReference>
<dbReference type="FunFam" id="3.30.1010.10:FF:000002">
    <property type="entry name" value="Phosphatidylinositol 3-kinase catalytic subunit type 3"/>
    <property type="match status" value="1"/>
</dbReference>
<dbReference type="InterPro" id="IPR018936">
    <property type="entry name" value="PI3/4_kinase_CS"/>
</dbReference>
<dbReference type="PANTHER" id="PTHR10048">
    <property type="entry name" value="PHOSPHATIDYLINOSITOL KINASE"/>
    <property type="match status" value="1"/>
</dbReference>
<dbReference type="SMART" id="SM00146">
    <property type="entry name" value="PI3Kc"/>
    <property type="match status" value="1"/>
</dbReference>
<evidence type="ECO:0000256" key="7">
    <source>
        <dbReference type="ARBA" id="ARBA00023985"/>
    </source>
</evidence>
<dbReference type="EC" id="2.7.1.137" evidence="1"/>
<evidence type="ECO:0000256" key="5">
    <source>
        <dbReference type="ARBA" id="ARBA00022777"/>
    </source>
</evidence>
<dbReference type="InterPro" id="IPR036940">
    <property type="entry name" value="PI3/4_kinase_cat_sf"/>
</dbReference>
<dbReference type="Proteomes" id="UP001152320">
    <property type="component" value="Chromosome 14"/>
</dbReference>
<dbReference type="PANTHER" id="PTHR10048:SF7">
    <property type="entry name" value="PHOSPHATIDYLINOSITOL 3-KINASE CATALYTIC SUBUNIT TYPE 3"/>
    <property type="match status" value="1"/>
</dbReference>
<comment type="caution">
    <text evidence="10">The sequence shown here is derived from an EMBL/GenBank/DDBJ whole genome shotgun (WGS) entry which is preliminary data.</text>
</comment>
<evidence type="ECO:0000259" key="9">
    <source>
        <dbReference type="PROSITE" id="PS50290"/>
    </source>
</evidence>
<dbReference type="OrthoDB" id="67688at2759"/>
<dbReference type="GO" id="GO:0005777">
    <property type="term" value="C:peroxisome"/>
    <property type="evidence" value="ECO:0007669"/>
    <property type="project" value="TreeGrafter"/>
</dbReference>
<dbReference type="InterPro" id="IPR057756">
    <property type="entry name" value="PI3-kinase_type3/VPS34_cat"/>
</dbReference>
<comment type="catalytic activity">
    <reaction evidence="7">
        <text>a 1,2-diacyl-sn-glycero-3-phospho-(1D-myo-inositol) + ATP = a 1,2-diacyl-sn-glycero-3-phospho-(1D-myo-inositol-3-phosphate) + ADP + H(+)</text>
        <dbReference type="Rhea" id="RHEA:12709"/>
        <dbReference type="ChEBI" id="CHEBI:15378"/>
        <dbReference type="ChEBI" id="CHEBI:30616"/>
        <dbReference type="ChEBI" id="CHEBI:57880"/>
        <dbReference type="ChEBI" id="CHEBI:58088"/>
        <dbReference type="ChEBI" id="CHEBI:456216"/>
        <dbReference type="EC" id="2.7.1.137"/>
    </reaction>
    <physiologicalReaction direction="left-to-right" evidence="7">
        <dbReference type="Rhea" id="RHEA:12710"/>
    </physiologicalReaction>
</comment>
<dbReference type="GO" id="GO:0000045">
    <property type="term" value="P:autophagosome assembly"/>
    <property type="evidence" value="ECO:0007669"/>
    <property type="project" value="TreeGrafter"/>
</dbReference>
<dbReference type="InterPro" id="IPR000403">
    <property type="entry name" value="PI3/4_kinase_cat_dom"/>
</dbReference>
<protein>
    <recommendedName>
        <fullName evidence="2">Phosphatidylinositol 3-kinase catalytic subunit type 3</fullName>
        <ecNumber evidence="1">2.7.1.137</ecNumber>
    </recommendedName>
    <alternativeName>
        <fullName evidence="8">Phosphoinositide-3-kinase class 3</fullName>
    </alternativeName>
</protein>
<dbReference type="GO" id="GO:0005524">
    <property type="term" value="F:ATP binding"/>
    <property type="evidence" value="ECO:0007669"/>
    <property type="project" value="UniProtKB-KW"/>
</dbReference>
<organism evidence="10 11">
    <name type="scientific">Holothuria leucospilota</name>
    <name type="common">Black long sea cucumber</name>
    <name type="synonym">Mertensiothuria leucospilota</name>
    <dbReference type="NCBI Taxonomy" id="206669"/>
    <lineage>
        <taxon>Eukaryota</taxon>
        <taxon>Metazoa</taxon>
        <taxon>Echinodermata</taxon>
        <taxon>Eleutherozoa</taxon>
        <taxon>Echinozoa</taxon>
        <taxon>Holothuroidea</taxon>
        <taxon>Aspidochirotacea</taxon>
        <taxon>Aspidochirotida</taxon>
        <taxon>Holothuriidae</taxon>
        <taxon>Holothuria</taxon>
    </lineage>
</organism>
<dbReference type="GO" id="GO:0048015">
    <property type="term" value="P:phosphatidylinositol-mediated signaling"/>
    <property type="evidence" value="ECO:0007669"/>
    <property type="project" value="TreeGrafter"/>
</dbReference>
<proteinExistence type="predicted"/>
<dbReference type="GO" id="GO:0016303">
    <property type="term" value="F:1-phosphatidylinositol-3-kinase activity"/>
    <property type="evidence" value="ECO:0007669"/>
    <property type="project" value="UniProtKB-EC"/>
</dbReference>
<reference evidence="10" key="1">
    <citation type="submission" date="2021-10" db="EMBL/GenBank/DDBJ databases">
        <title>Tropical sea cucumber genome reveals ecological adaptation and Cuvierian tubules defense mechanism.</title>
        <authorList>
            <person name="Chen T."/>
        </authorList>
    </citation>
    <scope>NUCLEOTIDE SEQUENCE</scope>
    <source>
        <strain evidence="10">Nanhai2018</strain>
        <tissue evidence="10">Muscle</tissue>
    </source>
</reference>
<dbReference type="GO" id="GO:0005768">
    <property type="term" value="C:endosome"/>
    <property type="evidence" value="ECO:0007669"/>
    <property type="project" value="TreeGrafter"/>
</dbReference>
<evidence type="ECO:0000256" key="2">
    <source>
        <dbReference type="ARBA" id="ARBA00019787"/>
    </source>
</evidence>
<keyword evidence="11" id="KW-1185">Reference proteome</keyword>